<dbReference type="AlphaFoldDB" id="A0A9X2MHK0"/>
<feature type="transmembrane region" description="Helical" evidence="1">
    <location>
        <begin position="68"/>
        <end position="91"/>
    </location>
</feature>
<evidence type="ECO:0000256" key="1">
    <source>
        <dbReference type="SAM" id="Phobius"/>
    </source>
</evidence>
<dbReference type="EMBL" id="JANJZL010000004">
    <property type="protein sequence ID" value="MCR2044163.1"/>
    <property type="molecule type" value="Genomic_DNA"/>
</dbReference>
<keyword evidence="1" id="KW-1133">Transmembrane helix</keyword>
<feature type="transmembrane region" description="Helical" evidence="1">
    <location>
        <begin position="98"/>
        <end position="120"/>
    </location>
</feature>
<dbReference type="NCBIfam" id="TIGR02359">
    <property type="entry name" value="thiW"/>
    <property type="match status" value="1"/>
</dbReference>
<keyword evidence="1" id="KW-0812">Transmembrane</keyword>
<gene>
    <name evidence="2" type="primary">thiW</name>
    <name evidence="2" type="ORF">NSA23_08535</name>
</gene>
<dbReference type="RefSeq" id="WP_257490412.1">
    <property type="nucleotide sequence ID" value="NZ_JANJZL010000004.1"/>
</dbReference>
<feature type="transmembrane region" description="Helical" evidence="1">
    <location>
        <begin position="42"/>
        <end position="62"/>
    </location>
</feature>
<evidence type="ECO:0000313" key="3">
    <source>
        <dbReference type="Proteomes" id="UP001142078"/>
    </source>
</evidence>
<feature type="transmembrane region" description="Helical" evidence="1">
    <location>
        <begin position="12"/>
        <end position="30"/>
    </location>
</feature>
<accession>A0A9X2MHK0</accession>
<keyword evidence="1" id="KW-0472">Membrane</keyword>
<feature type="transmembrane region" description="Helical" evidence="1">
    <location>
        <begin position="132"/>
        <end position="155"/>
    </location>
</feature>
<dbReference type="InterPro" id="IPR012652">
    <property type="entry name" value="ThiW"/>
</dbReference>
<proteinExistence type="predicted"/>
<dbReference type="Pfam" id="PF09512">
    <property type="entry name" value="ThiW"/>
    <property type="match status" value="1"/>
</dbReference>
<reference evidence="2" key="1">
    <citation type="submission" date="2022-07" db="EMBL/GenBank/DDBJ databases">
        <title>Enhanced cultured diversity of the mouse gut microbiota enables custom-made synthetic communities.</title>
        <authorList>
            <person name="Afrizal A."/>
        </authorList>
    </citation>
    <scope>NUCLEOTIDE SEQUENCE</scope>
    <source>
        <strain evidence="2">DSM 29482</strain>
    </source>
</reference>
<dbReference type="Proteomes" id="UP001142078">
    <property type="component" value="Unassembled WGS sequence"/>
</dbReference>
<name>A0A9X2MHK0_9FIRM</name>
<protein>
    <submittedName>
        <fullName evidence="2">Energy coupling factor transporter S component ThiW</fullName>
    </submittedName>
</protein>
<dbReference type="PIRSF" id="PIRSF024534">
    <property type="entry name" value="ThiW"/>
    <property type="match status" value="1"/>
</dbReference>
<evidence type="ECO:0000313" key="2">
    <source>
        <dbReference type="EMBL" id="MCR2044163.1"/>
    </source>
</evidence>
<sequence length="166" mass="17599">MGTKKTKKLTMAGMFTAIGVALGNLIYIPIGASKCFPVQHVINVLSATILGPIYSVGIAFSISLLRNILGTGSLLAFPGSMIGALIAGLFYKYTKNKYISAVGEVFGTGVLGGFLAFPLAKYIMGKEVAVLFFVYPFILSSIGGSVLSLVILNIVEKNRKIQVNTK</sequence>
<keyword evidence="3" id="KW-1185">Reference proteome</keyword>
<organism evidence="2 3">
    <name type="scientific">Anaerosalibacter massiliensis</name>
    <dbReference type="NCBI Taxonomy" id="1347392"/>
    <lineage>
        <taxon>Bacteria</taxon>
        <taxon>Bacillati</taxon>
        <taxon>Bacillota</taxon>
        <taxon>Tissierellia</taxon>
        <taxon>Tissierellales</taxon>
        <taxon>Sporanaerobacteraceae</taxon>
        <taxon>Anaerosalibacter</taxon>
    </lineage>
</organism>
<comment type="caution">
    <text evidence="2">The sequence shown here is derived from an EMBL/GenBank/DDBJ whole genome shotgun (WGS) entry which is preliminary data.</text>
</comment>
<dbReference type="Gene3D" id="1.10.1760.20">
    <property type="match status" value="1"/>
</dbReference>